<dbReference type="GO" id="GO:0008610">
    <property type="term" value="P:lipid biosynthetic process"/>
    <property type="evidence" value="ECO:0007669"/>
    <property type="project" value="UniProtKB-ARBA"/>
</dbReference>
<keyword evidence="2" id="KW-0175">Coiled coil</keyword>
<dbReference type="GO" id="GO:0005829">
    <property type="term" value="C:cytosol"/>
    <property type="evidence" value="ECO:0007669"/>
    <property type="project" value="TreeGrafter"/>
</dbReference>
<dbReference type="SUPFAM" id="SSF56784">
    <property type="entry name" value="HAD-like"/>
    <property type="match status" value="1"/>
</dbReference>
<dbReference type="PROSITE" id="PS50075">
    <property type="entry name" value="CARRIER"/>
    <property type="match status" value="1"/>
</dbReference>
<dbReference type="PANTHER" id="PTHR45527">
    <property type="entry name" value="NONRIBOSOMAL PEPTIDE SYNTHETASE"/>
    <property type="match status" value="1"/>
</dbReference>
<dbReference type="InterPro" id="IPR010033">
    <property type="entry name" value="HAD_SF_ppase_IIIC"/>
</dbReference>
<organism evidence="4 5">
    <name type="scientific">Ruminiclostridium papyrosolvens C7</name>
    <dbReference type="NCBI Taxonomy" id="1330534"/>
    <lineage>
        <taxon>Bacteria</taxon>
        <taxon>Bacillati</taxon>
        <taxon>Bacillota</taxon>
        <taxon>Clostridia</taxon>
        <taxon>Eubacteriales</taxon>
        <taxon>Oscillospiraceae</taxon>
        <taxon>Ruminiclostridium</taxon>
    </lineage>
</organism>
<dbReference type="OrthoDB" id="323926at2"/>
<feature type="domain" description="Carrier" evidence="3">
    <location>
        <begin position="884"/>
        <end position="920"/>
    </location>
</feature>
<evidence type="ECO:0000256" key="2">
    <source>
        <dbReference type="SAM" id="Coils"/>
    </source>
</evidence>
<proteinExistence type="predicted"/>
<dbReference type="GO" id="GO:0043041">
    <property type="term" value="P:amino acid activation for nonribosomal peptide biosynthetic process"/>
    <property type="evidence" value="ECO:0007669"/>
    <property type="project" value="TreeGrafter"/>
</dbReference>
<dbReference type="Gene3D" id="3.40.50.1000">
    <property type="entry name" value="HAD superfamily/HAD-like"/>
    <property type="match status" value="1"/>
</dbReference>
<dbReference type="InterPro" id="IPR010037">
    <property type="entry name" value="FkbH_domain"/>
</dbReference>
<dbReference type="SUPFAM" id="SSF47336">
    <property type="entry name" value="ACP-like"/>
    <property type="match status" value="1"/>
</dbReference>
<comment type="caution">
    <text evidence="4">The sequence shown here is derived from an EMBL/GenBank/DDBJ whole genome shotgun (WGS) entry which is preliminary data.</text>
</comment>
<dbReference type="InterPro" id="IPR023214">
    <property type="entry name" value="HAD_sf"/>
</dbReference>
<dbReference type="SUPFAM" id="SSF52777">
    <property type="entry name" value="CoA-dependent acyltransferases"/>
    <property type="match status" value="1"/>
</dbReference>
<dbReference type="Gene3D" id="3.30.559.30">
    <property type="entry name" value="Nonribosomal peptide synthetase, condensation domain"/>
    <property type="match status" value="1"/>
</dbReference>
<dbReference type="Gene3D" id="3.40.50.1110">
    <property type="entry name" value="SGNH hydrolase"/>
    <property type="match status" value="1"/>
</dbReference>
<name>U4R7F5_9FIRM</name>
<feature type="coiled-coil region" evidence="2">
    <location>
        <begin position="331"/>
        <end position="392"/>
    </location>
</feature>
<sequence length="920" mass="106290">LDYKRTSVQTFNGDAINFNISSDIKDKIHELVKEQNITLNILFFSMFALLINKYSSQNDIVIGSSVAGRPYEELNDIIGMFVNSITIRINIDNESKIQEFLKYSREIIVAAYDNQSYPFDKLVEKLSSKIDRSRNPLFDAMLIYHNEFDTNTEDEPDDIRFSSYEFSRKTSTLDFKMDVYPQKEGGFSCVLEYNVDLYKKETMDTFIKHFIMLLEDTVNNPAQVLSEINVFTNEERLLIEQKRKNNGSEGGNSLKLAVSSTFTAEPILDYIAWWCKEFREPVEIEFAPYNQVFQELLNESSLISGNTGLNLLLIRFEDWIRDDMSEDGSKIEKLERNFGELIQLLENKKKSIPYFVGIFPVSTHLSLGAELVNHLEEMNRRWKESLKNIKDVYTVDFNLAEELYDVGETFDKSKDKAGHIPFTDEYFSVMGTMVARKICAWKKQTFKVIVLDCDNTLWSGICGEGTESEVDVTEPYRALQNFMLQKRNEGMLLALCSKNNENDVWEVFDNNKQMILKKEHFAAYRINWNNKSQNIAEMADELNLGIDSFIFIDDNPTECAEVMTNCPQVLTLQLPENQNQIEMYLWHVWAFDKLKVTEEDRTRAQMYTAEKKRQESQKKLSSLDDFLKGLEIKMSMNIMEEQETDRVSQLTQRTNQFNLSTIRRTEKEINEITLLSNKKCHVIKVSDRFGDYGLVGVVITEEKGNSLFIETLLLSCRVLGKGIEDSILVGLAQSCRGQGIDIMETEYLLTEKNKPVLEFFERTGWERVSTTENCIKFKISIDKIPTSAKYVDCYFNSCYPDAGAAVREKEVSRELGYEHNEAPVETAPATKPGDLKWEVHIVNEEKLLHREYISPLMKCTVKELLEIPKYERVSSNPAKTEYVPPRNEVEEEICKIWQTVLNVETVGIDDVFFDLGGNSL</sequence>
<dbReference type="InterPro" id="IPR036514">
    <property type="entry name" value="SGNH_hydro_sf"/>
</dbReference>
<protein>
    <recommendedName>
        <fullName evidence="3">Carrier domain-containing protein</fullName>
    </recommendedName>
</protein>
<dbReference type="STRING" id="1330534.L323_00005"/>
<accession>U4R7F5</accession>
<feature type="non-terminal residue" evidence="4">
    <location>
        <position position="1"/>
    </location>
</feature>
<evidence type="ECO:0000313" key="5">
    <source>
        <dbReference type="Proteomes" id="UP000016860"/>
    </source>
</evidence>
<comment type="cofactor">
    <cofactor evidence="1">
        <name>pantetheine 4'-phosphate</name>
        <dbReference type="ChEBI" id="CHEBI:47942"/>
    </cofactor>
</comment>
<dbReference type="Gene3D" id="3.30.559.10">
    <property type="entry name" value="Chloramphenicol acetyltransferase-like domain"/>
    <property type="match status" value="1"/>
</dbReference>
<dbReference type="GO" id="GO:0003824">
    <property type="term" value="F:catalytic activity"/>
    <property type="evidence" value="ECO:0007669"/>
    <property type="project" value="InterPro"/>
</dbReference>
<dbReference type="Pfam" id="PF00668">
    <property type="entry name" value="Condensation"/>
    <property type="match status" value="1"/>
</dbReference>
<dbReference type="PANTHER" id="PTHR45527:SF1">
    <property type="entry name" value="FATTY ACID SYNTHASE"/>
    <property type="match status" value="1"/>
</dbReference>
<dbReference type="RefSeq" id="WP_020813674.1">
    <property type="nucleotide sequence ID" value="NZ_ATAY01000001.1"/>
</dbReference>
<dbReference type="GO" id="GO:0031177">
    <property type="term" value="F:phosphopantetheine binding"/>
    <property type="evidence" value="ECO:0007669"/>
    <property type="project" value="TreeGrafter"/>
</dbReference>
<dbReference type="AlphaFoldDB" id="U4R7F5"/>
<dbReference type="Proteomes" id="UP000016860">
    <property type="component" value="Unassembled WGS sequence"/>
</dbReference>
<dbReference type="InterPro" id="IPR009081">
    <property type="entry name" value="PP-bd_ACP"/>
</dbReference>
<evidence type="ECO:0000256" key="1">
    <source>
        <dbReference type="ARBA" id="ARBA00001957"/>
    </source>
</evidence>
<dbReference type="NCBIfam" id="TIGR01681">
    <property type="entry name" value="HAD-SF-IIIC"/>
    <property type="match status" value="1"/>
</dbReference>
<dbReference type="Gene3D" id="1.10.1200.10">
    <property type="entry name" value="ACP-like"/>
    <property type="match status" value="1"/>
</dbReference>
<feature type="non-terminal residue" evidence="4">
    <location>
        <position position="920"/>
    </location>
</feature>
<dbReference type="NCBIfam" id="TIGR01686">
    <property type="entry name" value="FkbH"/>
    <property type="match status" value="1"/>
</dbReference>
<gene>
    <name evidence="4" type="ORF">L323_00005</name>
</gene>
<reference evidence="4 5" key="1">
    <citation type="journal article" date="2013" name="Genome Announc.">
        <title>Draft Genome Sequence of the Cellulolytic Bacterium Clostridium papyrosolvens C7 (ATCC 700395).</title>
        <authorList>
            <person name="Zepeda V."/>
            <person name="Dassa B."/>
            <person name="Borovok I."/>
            <person name="Lamed R."/>
            <person name="Bayer E.A."/>
            <person name="Cate J.H."/>
        </authorList>
    </citation>
    <scope>NUCLEOTIDE SEQUENCE [LARGE SCALE GENOMIC DNA]</scope>
    <source>
        <strain evidence="4 5">C7</strain>
    </source>
</reference>
<evidence type="ECO:0000313" key="4">
    <source>
        <dbReference type="EMBL" id="EPR14625.1"/>
    </source>
</evidence>
<dbReference type="InterPro" id="IPR036736">
    <property type="entry name" value="ACP-like_sf"/>
</dbReference>
<dbReference type="InterPro" id="IPR023213">
    <property type="entry name" value="CAT-like_dom_sf"/>
</dbReference>
<dbReference type="InterPro" id="IPR001242">
    <property type="entry name" value="Condensation_dom"/>
</dbReference>
<dbReference type="EMBL" id="ATAY01000001">
    <property type="protein sequence ID" value="EPR14625.1"/>
    <property type="molecule type" value="Genomic_DNA"/>
</dbReference>
<evidence type="ECO:0000259" key="3">
    <source>
        <dbReference type="PROSITE" id="PS50075"/>
    </source>
</evidence>
<dbReference type="InterPro" id="IPR036412">
    <property type="entry name" value="HAD-like_sf"/>
</dbReference>
<dbReference type="GO" id="GO:0044550">
    <property type="term" value="P:secondary metabolite biosynthetic process"/>
    <property type="evidence" value="ECO:0007669"/>
    <property type="project" value="TreeGrafter"/>
</dbReference>